<comment type="catalytic activity">
    <reaction evidence="1">
        <text>(2R)-2-phosphoglycerate = (2R)-3-phosphoglycerate</text>
        <dbReference type="Rhea" id="RHEA:15901"/>
        <dbReference type="ChEBI" id="CHEBI:58272"/>
        <dbReference type="ChEBI" id="CHEBI:58289"/>
        <dbReference type="EC" id="5.4.2.12"/>
    </reaction>
</comment>
<dbReference type="Pfam" id="PF06415">
    <property type="entry name" value="iPGM_N"/>
    <property type="match status" value="1"/>
</dbReference>
<evidence type="ECO:0000256" key="8">
    <source>
        <dbReference type="ARBA" id="ARBA00023235"/>
    </source>
</evidence>
<dbReference type="SUPFAM" id="SSF64158">
    <property type="entry name" value="2,3-Bisphosphoglycerate-independent phosphoglycerate mutase, substrate-binding domain"/>
    <property type="match status" value="1"/>
</dbReference>
<evidence type="ECO:0000313" key="13">
    <source>
        <dbReference type="Proteomes" id="UP001325140"/>
    </source>
</evidence>
<evidence type="ECO:0000256" key="6">
    <source>
        <dbReference type="ARBA" id="ARBA00023152"/>
    </source>
</evidence>
<evidence type="ECO:0000256" key="1">
    <source>
        <dbReference type="ARBA" id="ARBA00000370"/>
    </source>
</evidence>
<dbReference type="PANTHER" id="PTHR31637">
    <property type="entry name" value="2,3-BISPHOSPHOGLYCERATE-INDEPENDENT PHOSPHOGLYCERATE MUTASE"/>
    <property type="match status" value="1"/>
</dbReference>
<gene>
    <name evidence="12" type="ORF">Fokcrypt_00078</name>
</gene>
<comment type="similarity">
    <text evidence="4">Belongs to the BPG-independent phosphoglycerate mutase family.</text>
</comment>
<evidence type="ECO:0000259" key="10">
    <source>
        <dbReference type="Pfam" id="PF01676"/>
    </source>
</evidence>
<evidence type="ECO:0000313" key="12">
    <source>
        <dbReference type="EMBL" id="WPX97573.1"/>
    </source>
</evidence>
<keyword evidence="6" id="KW-0324">Glycolysis</keyword>
<dbReference type="Pfam" id="PF01676">
    <property type="entry name" value="Metalloenzyme"/>
    <property type="match status" value="1"/>
</dbReference>
<protein>
    <recommendedName>
        <fullName evidence="9">2,3-bisphosphoglycerate-independent phosphoglycerate mutase</fullName>
        <ecNumber evidence="9">5.4.2.12</ecNumber>
    </recommendedName>
</protein>
<dbReference type="EC" id="5.4.2.12" evidence="9"/>
<proteinExistence type="inferred from homology"/>
<dbReference type="InterPro" id="IPR005995">
    <property type="entry name" value="Pgm_bpd_ind"/>
</dbReference>
<keyword evidence="7" id="KW-0464">Manganese</keyword>
<evidence type="ECO:0000259" key="11">
    <source>
        <dbReference type="Pfam" id="PF06415"/>
    </source>
</evidence>
<dbReference type="Gene3D" id="3.40.1450.10">
    <property type="entry name" value="BPG-independent phosphoglycerate mutase, domain B"/>
    <property type="match status" value="1"/>
</dbReference>
<dbReference type="InterPro" id="IPR017850">
    <property type="entry name" value="Alkaline_phosphatase_core_sf"/>
</dbReference>
<evidence type="ECO:0000256" key="3">
    <source>
        <dbReference type="ARBA" id="ARBA00004798"/>
    </source>
</evidence>
<evidence type="ECO:0000256" key="5">
    <source>
        <dbReference type="ARBA" id="ARBA00022723"/>
    </source>
</evidence>
<keyword evidence="8" id="KW-0413">Isomerase</keyword>
<evidence type="ECO:0000256" key="9">
    <source>
        <dbReference type="NCBIfam" id="TIGR01307"/>
    </source>
</evidence>
<feature type="domain" description="BPG-independent PGAM N-terminal" evidence="11">
    <location>
        <begin position="92"/>
        <end position="283"/>
    </location>
</feature>
<comment type="pathway">
    <text evidence="3">Carbohydrate degradation; glycolysis; pyruvate from D-glyceraldehyde 3-phosphate: step 3/5.</text>
</comment>
<accession>A0ABZ0US98</accession>
<organism evidence="12 13">
    <name type="scientific">Candidatus Fokinia crypta</name>
    <dbReference type="NCBI Taxonomy" id="1920990"/>
    <lineage>
        <taxon>Bacteria</taxon>
        <taxon>Pseudomonadati</taxon>
        <taxon>Pseudomonadota</taxon>
        <taxon>Alphaproteobacteria</taxon>
        <taxon>Rickettsiales</taxon>
        <taxon>Candidatus Midichloriaceae</taxon>
        <taxon>Candidatus Fokinia</taxon>
    </lineage>
</organism>
<dbReference type="SUPFAM" id="SSF53649">
    <property type="entry name" value="Alkaline phosphatase-like"/>
    <property type="match status" value="1"/>
</dbReference>
<dbReference type="EMBL" id="CP110343">
    <property type="protein sequence ID" value="WPX97573.1"/>
    <property type="molecule type" value="Genomic_DNA"/>
</dbReference>
<sequence length="513" mass="57936">MSKGVVLCILDGLGISCEHRVSLPLLPVEKSNPLSVARVPYLSHLFSTRAYTLLHASGKYVGVQDEVIGNSEVGHTTIGAGNIIKQIGVKVEEFISQNDMDSSSIFTQLKVEHMNNSSSNCHVIGMLSDSKVHGSIYHMLAVAEYLAKNSINVVLHLITDGRDSRRGEGLKMVKFINTLCERFDNIKVGTLAGRYYAMDRDNRWDRTEKYCKVLYGEEYENFDSVMEKLKESYEVGVTDEFIKPSTNIHYKGIRSGDSIFITNYRTDRIRQLIQLISEYHTAKYIEIKMKVCFAPIGTDSKNFGFVTPINKEVVERPIGQIIENYGLSQLRISETEKYAHVTYFLNCGRETPYKLEERILIPSPKVSTYDLKPEMSAYEMTNTLNGLLIKGEYKFICVNYPNLDMVGHTGDFQAAVKACEAIDHCVRELTEVCIKNEYEMLICSDHGNIEEMLFQSGEVNTQHTTNVVPLCYVGDKSITFKKLDLGLANIASTVLELLNLPKEPKMRESCILK</sequence>
<name>A0ABZ0US98_9RICK</name>
<feature type="domain" description="Metalloenzyme" evidence="10">
    <location>
        <begin position="5"/>
        <end position="501"/>
    </location>
</feature>
<dbReference type="RefSeq" id="WP_323722232.1">
    <property type="nucleotide sequence ID" value="NZ_CP110343.1"/>
</dbReference>
<dbReference type="Gene3D" id="3.40.720.10">
    <property type="entry name" value="Alkaline Phosphatase, subunit A"/>
    <property type="match status" value="1"/>
</dbReference>
<evidence type="ECO:0000256" key="2">
    <source>
        <dbReference type="ARBA" id="ARBA00001936"/>
    </source>
</evidence>
<dbReference type="InterPro" id="IPR011258">
    <property type="entry name" value="BPG-indep_PGM_N"/>
</dbReference>
<evidence type="ECO:0000256" key="7">
    <source>
        <dbReference type="ARBA" id="ARBA00023211"/>
    </source>
</evidence>
<evidence type="ECO:0000256" key="4">
    <source>
        <dbReference type="ARBA" id="ARBA00008819"/>
    </source>
</evidence>
<dbReference type="Proteomes" id="UP001325140">
    <property type="component" value="Chromosome"/>
</dbReference>
<dbReference type="InterPro" id="IPR036646">
    <property type="entry name" value="PGAM_B_sf"/>
</dbReference>
<dbReference type="PANTHER" id="PTHR31637:SF0">
    <property type="entry name" value="2,3-BISPHOSPHOGLYCERATE-INDEPENDENT PHOSPHOGLYCERATE MUTASE"/>
    <property type="match status" value="1"/>
</dbReference>
<comment type="cofactor">
    <cofactor evidence="2">
        <name>Mn(2+)</name>
        <dbReference type="ChEBI" id="CHEBI:29035"/>
    </cofactor>
</comment>
<dbReference type="CDD" id="cd16010">
    <property type="entry name" value="iPGM"/>
    <property type="match status" value="1"/>
</dbReference>
<keyword evidence="13" id="KW-1185">Reference proteome</keyword>
<reference evidence="12" key="1">
    <citation type="submission" date="2022-10" db="EMBL/GenBank/DDBJ databases">
        <title>Host association and intracellularity evolved multiple times independently in the Rickettsiales.</title>
        <authorList>
            <person name="Castelli M."/>
            <person name="Nardi T."/>
            <person name="Gammuto L."/>
            <person name="Bellinzona G."/>
            <person name="Sabaneyeva E."/>
            <person name="Potekhin A."/>
            <person name="Serra V."/>
            <person name="Petroni G."/>
            <person name="Sassera D."/>
        </authorList>
    </citation>
    <scope>NUCLEOTIDE SEQUENCE [LARGE SCALE GENOMIC DNA]</scope>
    <source>
        <strain evidence="12">US_Bl 11III1</strain>
    </source>
</reference>
<dbReference type="InterPro" id="IPR006124">
    <property type="entry name" value="Metalloenzyme"/>
</dbReference>
<keyword evidence="5" id="KW-0479">Metal-binding</keyword>
<dbReference type="NCBIfam" id="TIGR01307">
    <property type="entry name" value="pgm_bpd_ind"/>
    <property type="match status" value="1"/>
</dbReference>
<dbReference type="PIRSF" id="PIRSF001492">
    <property type="entry name" value="IPGAM"/>
    <property type="match status" value="1"/>
</dbReference>